<organism evidence="1 2">
    <name type="scientific">Mycena albidolilacea</name>
    <dbReference type="NCBI Taxonomy" id="1033008"/>
    <lineage>
        <taxon>Eukaryota</taxon>
        <taxon>Fungi</taxon>
        <taxon>Dikarya</taxon>
        <taxon>Basidiomycota</taxon>
        <taxon>Agaricomycotina</taxon>
        <taxon>Agaricomycetes</taxon>
        <taxon>Agaricomycetidae</taxon>
        <taxon>Agaricales</taxon>
        <taxon>Marasmiineae</taxon>
        <taxon>Mycenaceae</taxon>
        <taxon>Mycena</taxon>
    </lineage>
</organism>
<dbReference type="EMBL" id="JARIHO010000055">
    <property type="protein sequence ID" value="KAJ7318946.1"/>
    <property type="molecule type" value="Genomic_DNA"/>
</dbReference>
<name>A0AAD6ZEG6_9AGAR</name>
<keyword evidence="2" id="KW-1185">Reference proteome</keyword>
<evidence type="ECO:0000313" key="1">
    <source>
        <dbReference type="EMBL" id="KAJ7318946.1"/>
    </source>
</evidence>
<evidence type="ECO:0000313" key="2">
    <source>
        <dbReference type="Proteomes" id="UP001218218"/>
    </source>
</evidence>
<comment type="caution">
    <text evidence="1">The sequence shown here is derived from an EMBL/GenBank/DDBJ whole genome shotgun (WGS) entry which is preliminary data.</text>
</comment>
<protein>
    <submittedName>
        <fullName evidence="1">Uncharacterized protein</fullName>
    </submittedName>
</protein>
<reference evidence="1" key="1">
    <citation type="submission" date="2023-03" db="EMBL/GenBank/DDBJ databases">
        <title>Massive genome expansion in bonnet fungi (Mycena s.s.) driven by repeated elements and novel gene families across ecological guilds.</title>
        <authorList>
            <consortium name="Lawrence Berkeley National Laboratory"/>
            <person name="Harder C.B."/>
            <person name="Miyauchi S."/>
            <person name="Viragh M."/>
            <person name="Kuo A."/>
            <person name="Thoen E."/>
            <person name="Andreopoulos B."/>
            <person name="Lu D."/>
            <person name="Skrede I."/>
            <person name="Drula E."/>
            <person name="Henrissat B."/>
            <person name="Morin E."/>
            <person name="Kohler A."/>
            <person name="Barry K."/>
            <person name="LaButti K."/>
            <person name="Morin E."/>
            <person name="Salamov A."/>
            <person name="Lipzen A."/>
            <person name="Mereny Z."/>
            <person name="Hegedus B."/>
            <person name="Baldrian P."/>
            <person name="Stursova M."/>
            <person name="Weitz H."/>
            <person name="Taylor A."/>
            <person name="Grigoriev I.V."/>
            <person name="Nagy L.G."/>
            <person name="Martin F."/>
            <person name="Kauserud H."/>
        </authorList>
    </citation>
    <scope>NUCLEOTIDE SEQUENCE</scope>
    <source>
        <strain evidence="1">CBHHK002</strain>
    </source>
</reference>
<gene>
    <name evidence="1" type="ORF">DFH08DRAFT_970842</name>
</gene>
<proteinExistence type="predicted"/>
<dbReference type="AlphaFoldDB" id="A0AAD6ZEG6"/>
<accession>A0AAD6ZEG6</accession>
<dbReference type="Proteomes" id="UP001218218">
    <property type="component" value="Unassembled WGS sequence"/>
</dbReference>
<sequence>MHRGTRTPDPEAPYSANPVLIARLQRYPCPPPPLFTKYQVDAVHVHAKEPRAHPPSTPYRAFRDCRLAVGGRETKAPAWHKERLAPTVPHLLPDSSTYRGITGAARSPIQLHNLMHVPYNDLRRPGHSTVGRGSCSRLCTGHIGFKSTPTLHLTSYFVDSHFKLAPSAHPPLSSRHILGTAFPRNLVSSESLLPTIAFASLLASSPHCSLPHPLHASLYNNKSYDLMQGSTSSGPIRIRHLIQ</sequence>